<evidence type="ECO:0000259" key="13">
    <source>
        <dbReference type="Pfam" id="PF18075"/>
    </source>
</evidence>
<evidence type="ECO:0000256" key="1">
    <source>
        <dbReference type="ARBA" id="ARBA00004651"/>
    </source>
</evidence>
<evidence type="ECO:0000256" key="3">
    <source>
        <dbReference type="ARBA" id="ARBA00021907"/>
    </source>
</evidence>
<protein>
    <recommendedName>
        <fullName evidence="3 10">Cell division protein FtsX</fullName>
    </recommendedName>
</protein>
<feature type="domain" description="FtsX extracellular" evidence="13">
    <location>
        <begin position="59"/>
        <end position="170"/>
    </location>
</feature>
<dbReference type="InterPro" id="IPR040690">
    <property type="entry name" value="FtsX_ECD"/>
</dbReference>
<keyword evidence="4 10" id="KW-1003">Cell membrane</keyword>
<reference evidence="14 15" key="1">
    <citation type="submission" date="2020-08" db="EMBL/GenBank/DDBJ databases">
        <title>Genome public.</title>
        <authorList>
            <person name="Liu C."/>
            <person name="Sun Q."/>
        </authorList>
    </citation>
    <scope>NUCLEOTIDE SEQUENCE [LARGE SCALE GENOMIC DNA]</scope>
    <source>
        <strain evidence="14 15">NSJ-13</strain>
    </source>
</reference>
<dbReference type="EMBL" id="JACOPE010000001">
    <property type="protein sequence ID" value="MBC5683634.1"/>
    <property type="molecule type" value="Genomic_DNA"/>
</dbReference>
<dbReference type="PANTHER" id="PTHR47755:SF1">
    <property type="entry name" value="CELL DIVISION PROTEIN FTSX"/>
    <property type="match status" value="1"/>
</dbReference>
<feature type="transmembrane region" description="Helical" evidence="11">
    <location>
        <begin position="237"/>
        <end position="261"/>
    </location>
</feature>
<comment type="caution">
    <text evidence="14">The sequence shown here is derived from an EMBL/GenBank/DDBJ whole genome shotgun (WGS) entry which is preliminary data.</text>
</comment>
<evidence type="ECO:0000256" key="4">
    <source>
        <dbReference type="ARBA" id="ARBA00022475"/>
    </source>
</evidence>
<evidence type="ECO:0000256" key="5">
    <source>
        <dbReference type="ARBA" id="ARBA00022618"/>
    </source>
</evidence>
<dbReference type="Pfam" id="PF02687">
    <property type="entry name" value="FtsX"/>
    <property type="match status" value="1"/>
</dbReference>
<dbReference type="PIRSF" id="PIRSF003097">
    <property type="entry name" value="FtsX"/>
    <property type="match status" value="1"/>
</dbReference>
<dbReference type="RefSeq" id="WP_186865063.1">
    <property type="nucleotide sequence ID" value="NZ_JACOPE010000001.1"/>
</dbReference>
<dbReference type="Proteomes" id="UP000631576">
    <property type="component" value="Unassembled WGS sequence"/>
</dbReference>
<organism evidence="14 15">
    <name type="scientific">Ruminococcus hominis</name>
    <dbReference type="NCBI Taxonomy" id="2763065"/>
    <lineage>
        <taxon>Bacteria</taxon>
        <taxon>Bacillati</taxon>
        <taxon>Bacillota</taxon>
        <taxon>Clostridia</taxon>
        <taxon>Eubacteriales</taxon>
        <taxon>Oscillospiraceae</taxon>
        <taxon>Ruminococcus</taxon>
    </lineage>
</organism>
<keyword evidence="7 11" id="KW-1133">Transmembrane helix</keyword>
<keyword evidence="9 10" id="KW-0131">Cell cycle</keyword>
<sequence length="317" mass="34899">MRISTLGYVGKQGVKNIGRNKMFSIAAIATMSACIFLFGLFASILLNFQYIIKTAEEGVVITVFFNEDATEDQISNIGKQLESRDDVLEVQYVSADDAWDKFKDEYFADNKELADGFKNDNPLAGSDNYEVYMKTVDDKGQDLIAKSKSLAATQKELVDFAKGLDGVRKVNKSDVVANTLSSVNVLVAYISIAIILILFGVSIFLISNTVSMGITVRKEEIAIMKYIGAKDFVVRSPFVIEGLIMGIIGAVIPLGILYVLYGKAVSYILVKFAILNNIIEFLPVTTVYRYLLPIGLLLGVGIGFIGSYFTVRKHLKV</sequence>
<dbReference type="Gene3D" id="3.30.70.3040">
    <property type="match status" value="1"/>
</dbReference>
<accession>A0ABR7G869</accession>
<dbReference type="InterPro" id="IPR004513">
    <property type="entry name" value="FtsX"/>
</dbReference>
<evidence type="ECO:0000313" key="14">
    <source>
        <dbReference type="EMBL" id="MBC5683634.1"/>
    </source>
</evidence>
<evidence type="ECO:0000256" key="11">
    <source>
        <dbReference type="SAM" id="Phobius"/>
    </source>
</evidence>
<dbReference type="PANTHER" id="PTHR47755">
    <property type="entry name" value="CELL DIVISION PROTEIN FTSX"/>
    <property type="match status" value="1"/>
</dbReference>
<feature type="transmembrane region" description="Helical" evidence="11">
    <location>
        <begin position="186"/>
        <end position="216"/>
    </location>
</feature>
<feature type="transmembrane region" description="Helical" evidence="11">
    <location>
        <begin position="21"/>
        <end position="46"/>
    </location>
</feature>
<keyword evidence="8 10" id="KW-0472">Membrane</keyword>
<evidence type="ECO:0000256" key="10">
    <source>
        <dbReference type="PIRNR" id="PIRNR003097"/>
    </source>
</evidence>
<keyword evidence="5 10" id="KW-0132">Cell division</keyword>
<comment type="function">
    <text evidence="10">Part of the ABC transporter FtsEX involved in asymmetric cellular division facilitating the initiation of sporulation.</text>
</comment>
<evidence type="ECO:0000256" key="8">
    <source>
        <dbReference type="ARBA" id="ARBA00023136"/>
    </source>
</evidence>
<gene>
    <name evidence="14" type="ORF">H8S40_08660</name>
</gene>
<keyword evidence="15" id="KW-1185">Reference proteome</keyword>
<keyword evidence="6 11" id="KW-0812">Transmembrane</keyword>
<comment type="similarity">
    <text evidence="2 10">Belongs to the ABC-4 integral membrane protein family. FtsX subfamily.</text>
</comment>
<dbReference type="PROSITE" id="PS51257">
    <property type="entry name" value="PROKAR_LIPOPROTEIN"/>
    <property type="match status" value="1"/>
</dbReference>
<dbReference type="InterPro" id="IPR003838">
    <property type="entry name" value="ABC3_permease_C"/>
</dbReference>
<evidence type="ECO:0000256" key="7">
    <source>
        <dbReference type="ARBA" id="ARBA00022989"/>
    </source>
</evidence>
<evidence type="ECO:0000256" key="2">
    <source>
        <dbReference type="ARBA" id="ARBA00007379"/>
    </source>
</evidence>
<proteinExistence type="inferred from homology"/>
<feature type="domain" description="ABC3 transporter permease C-terminal" evidence="12">
    <location>
        <begin position="193"/>
        <end position="314"/>
    </location>
</feature>
<name>A0ABR7G869_9FIRM</name>
<feature type="transmembrane region" description="Helical" evidence="11">
    <location>
        <begin position="290"/>
        <end position="311"/>
    </location>
</feature>
<comment type="subcellular location">
    <subcellularLocation>
        <location evidence="1">Cell membrane</location>
        <topology evidence="1">Multi-pass membrane protein</topology>
    </subcellularLocation>
</comment>
<dbReference type="Pfam" id="PF18075">
    <property type="entry name" value="FtsX_ECD"/>
    <property type="match status" value="1"/>
</dbReference>
<evidence type="ECO:0000256" key="9">
    <source>
        <dbReference type="ARBA" id="ARBA00023306"/>
    </source>
</evidence>
<evidence type="ECO:0000256" key="6">
    <source>
        <dbReference type="ARBA" id="ARBA00022692"/>
    </source>
</evidence>
<evidence type="ECO:0000313" key="15">
    <source>
        <dbReference type="Proteomes" id="UP000631576"/>
    </source>
</evidence>
<evidence type="ECO:0000259" key="12">
    <source>
        <dbReference type="Pfam" id="PF02687"/>
    </source>
</evidence>